<feature type="chain" id="PRO_5036908318" evidence="11">
    <location>
        <begin position="19"/>
        <end position="365"/>
    </location>
</feature>
<name>A0A927IL35_9BURK</name>
<dbReference type="GO" id="GO:0006811">
    <property type="term" value="P:monoatomic ion transport"/>
    <property type="evidence" value="ECO:0007669"/>
    <property type="project" value="UniProtKB-KW"/>
</dbReference>
<dbReference type="Pfam" id="PF13609">
    <property type="entry name" value="Porin_4"/>
    <property type="match status" value="1"/>
</dbReference>
<evidence type="ECO:0000256" key="7">
    <source>
        <dbReference type="ARBA" id="ARBA00023065"/>
    </source>
</evidence>
<gene>
    <name evidence="13" type="ORF">IC609_07085</name>
</gene>
<evidence type="ECO:0000256" key="10">
    <source>
        <dbReference type="ARBA" id="ARBA00023237"/>
    </source>
</evidence>
<dbReference type="GO" id="GO:0015288">
    <property type="term" value="F:porin activity"/>
    <property type="evidence" value="ECO:0007669"/>
    <property type="project" value="UniProtKB-KW"/>
</dbReference>
<dbReference type="GO" id="GO:0046930">
    <property type="term" value="C:pore complex"/>
    <property type="evidence" value="ECO:0007669"/>
    <property type="project" value="UniProtKB-KW"/>
</dbReference>
<keyword evidence="6 11" id="KW-0732">Signal</keyword>
<evidence type="ECO:0000256" key="3">
    <source>
        <dbReference type="ARBA" id="ARBA00022448"/>
    </source>
</evidence>
<dbReference type="InterPro" id="IPR033900">
    <property type="entry name" value="Gram_neg_porin_domain"/>
</dbReference>
<dbReference type="RefSeq" id="WP_191818702.1">
    <property type="nucleotide sequence ID" value="NZ_JACYFT010000001.1"/>
</dbReference>
<accession>A0A927IL35</accession>
<dbReference type="SUPFAM" id="SSF56935">
    <property type="entry name" value="Porins"/>
    <property type="match status" value="1"/>
</dbReference>
<proteinExistence type="predicted"/>
<reference evidence="13" key="1">
    <citation type="submission" date="2020-09" db="EMBL/GenBank/DDBJ databases">
        <title>Genome seq and assembly of Limnohabitants sp.</title>
        <authorList>
            <person name="Chhetri G."/>
        </authorList>
    </citation>
    <scope>NUCLEOTIDE SEQUENCE</scope>
    <source>
        <strain evidence="13">JUR4</strain>
    </source>
</reference>
<evidence type="ECO:0000256" key="4">
    <source>
        <dbReference type="ARBA" id="ARBA00022452"/>
    </source>
</evidence>
<evidence type="ECO:0000313" key="13">
    <source>
        <dbReference type="EMBL" id="MBD8050303.1"/>
    </source>
</evidence>
<keyword evidence="4" id="KW-1134">Transmembrane beta strand</keyword>
<dbReference type="AlphaFoldDB" id="A0A927IL35"/>
<organism evidence="13 14">
    <name type="scientific">Limnohabitans radicicola</name>
    <dbReference type="NCBI Taxonomy" id="2771427"/>
    <lineage>
        <taxon>Bacteria</taxon>
        <taxon>Pseudomonadati</taxon>
        <taxon>Pseudomonadota</taxon>
        <taxon>Betaproteobacteria</taxon>
        <taxon>Burkholderiales</taxon>
        <taxon>Comamonadaceae</taxon>
        <taxon>Limnohabitans</taxon>
    </lineage>
</organism>
<dbReference type="InterPro" id="IPR023614">
    <property type="entry name" value="Porin_dom_sf"/>
</dbReference>
<keyword evidence="10" id="KW-0998">Cell outer membrane</keyword>
<dbReference type="Gene3D" id="2.40.160.10">
    <property type="entry name" value="Porin"/>
    <property type="match status" value="1"/>
</dbReference>
<sequence>MKLKWIALAAVMATQAHAQSNVTLYGVMDVGFVSGSGDVASWKGLASGRNMSSRLGFRGAEDLGGGLQANFMFEADIAADTGTGVTTPFAGWSSSDNKTASANGGLQFNRVSVVGLSGGWGSVTAGRNYTPTFLLDFAYDPFGENGAGASLLTMTSAYFNAAGSVNHLRASNLITYTIPANSTGLSAMVAVAPSETVSTAAKEGGVTSVKIGYVNGSLMADAAWAKTKLLSSGDIKTTSIGAAYDFGAIKPMLEYSRDELGAAGANAVKKGYLAGATAPVGTGQARFSYSKVDRTADNTTAGQVTQLALGYVYNLSKRTALYGTYSHVSNANYRNTPTAGYSVGSAVSSINGKVTGYDLGIRTTF</sequence>
<keyword evidence="7" id="KW-0406">Ion transport</keyword>
<keyword evidence="14" id="KW-1185">Reference proteome</keyword>
<evidence type="ECO:0000256" key="5">
    <source>
        <dbReference type="ARBA" id="ARBA00022692"/>
    </source>
</evidence>
<evidence type="ECO:0000256" key="11">
    <source>
        <dbReference type="SAM" id="SignalP"/>
    </source>
</evidence>
<dbReference type="CDD" id="cd00342">
    <property type="entry name" value="gram_neg_porins"/>
    <property type="match status" value="1"/>
</dbReference>
<comment type="subunit">
    <text evidence="2">Homotrimer.</text>
</comment>
<evidence type="ECO:0000259" key="12">
    <source>
        <dbReference type="Pfam" id="PF13609"/>
    </source>
</evidence>
<feature type="signal peptide" evidence="11">
    <location>
        <begin position="1"/>
        <end position="18"/>
    </location>
</feature>
<dbReference type="PANTHER" id="PTHR34501">
    <property type="entry name" value="PROTEIN YDDL-RELATED"/>
    <property type="match status" value="1"/>
</dbReference>
<evidence type="ECO:0000256" key="9">
    <source>
        <dbReference type="ARBA" id="ARBA00023136"/>
    </source>
</evidence>
<evidence type="ECO:0000256" key="6">
    <source>
        <dbReference type="ARBA" id="ARBA00022729"/>
    </source>
</evidence>
<keyword evidence="3" id="KW-0813">Transport</keyword>
<evidence type="ECO:0000313" key="14">
    <source>
        <dbReference type="Proteomes" id="UP000647424"/>
    </source>
</evidence>
<dbReference type="PANTHER" id="PTHR34501:SF9">
    <property type="entry name" value="MAJOR OUTER MEMBRANE PROTEIN P.IA"/>
    <property type="match status" value="1"/>
</dbReference>
<feature type="domain" description="Porin" evidence="12">
    <location>
        <begin position="7"/>
        <end position="331"/>
    </location>
</feature>
<comment type="subcellular location">
    <subcellularLocation>
        <location evidence="1">Cell outer membrane</location>
        <topology evidence="1">Multi-pass membrane protein</topology>
    </subcellularLocation>
</comment>
<comment type="caution">
    <text evidence="13">The sequence shown here is derived from an EMBL/GenBank/DDBJ whole genome shotgun (WGS) entry which is preliminary data.</text>
</comment>
<keyword evidence="8" id="KW-0626">Porin</keyword>
<evidence type="ECO:0000256" key="1">
    <source>
        <dbReference type="ARBA" id="ARBA00004571"/>
    </source>
</evidence>
<dbReference type="Proteomes" id="UP000647424">
    <property type="component" value="Unassembled WGS sequence"/>
</dbReference>
<keyword evidence="5" id="KW-0812">Transmembrane</keyword>
<protein>
    <submittedName>
        <fullName evidence="13">Porin</fullName>
    </submittedName>
</protein>
<dbReference type="InterPro" id="IPR050298">
    <property type="entry name" value="Gram-neg_bact_OMP"/>
</dbReference>
<evidence type="ECO:0000256" key="2">
    <source>
        <dbReference type="ARBA" id="ARBA00011233"/>
    </source>
</evidence>
<dbReference type="EMBL" id="JACYFT010000001">
    <property type="protein sequence ID" value="MBD8050303.1"/>
    <property type="molecule type" value="Genomic_DNA"/>
</dbReference>
<dbReference type="GO" id="GO:0009279">
    <property type="term" value="C:cell outer membrane"/>
    <property type="evidence" value="ECO:0007669"/>
    <property type="project" value="UniProtKB-SubCell"/>
</dbReference>
<keyword evidence="9" id="KW-0472">Membrane</keyword>
<evidence type="ECO:0000256" key="8">
    <source>
        <dbReference type="ARBA" id="ARBA00023114"/>
    </source>
</evidence>